<proteinExistence type="inferred from homology"/>
<feature type="transmembrane region" description="Helical" evidence="8">
    <location>
        <begin position="64"/>
        <end position="87"/>
    </location>
</feature>
<evidence type="ECO:0000313" key="10">
    <source>
        <dbReference type="Proteomes" id="UP000629468"/>
    </source>
</evidence>
<keyword evidence="6 7" id="KW-0472">Membrane</keyword>
<feature type="transmembrane region" description="Helical" evidence="8">
    <location>
        <begin position="473"/>
        <end position="492"/>
    </location>
</feature>
<dbReference type="Pfam" id="PF02133">
    <property type="entry name" value="Transp_cyt_pur"/>
    <property type="match status" value="1"/>
</dbReference>
<feature type="transmembrane region" description="Helical" evidence="8">
    <location>
        <begin position="199"/>
        <end position="217"/>
    </location>
</feature>
<comment type="similarity">
    <text evidence="2 7">Belongs to the purine-cytosine permease (2.A.39) family.</text>
</comment>
<feature type="transmembrane region" description="Helical" evidence="8">
    <location>
        <begin position="366"/>
        <end position="388"/>
    </location>
</feature>
<evidence type="ECO:0000256" key="8">
    <source>
        <dbReference type="SAM" id="Phobius"/>
    </source>
</evidence>
<feature type="transmembrane region" description="Helical" evidence="8">
    <location>
        <begin position="94"/>
        <end position="115"/>
    </location>
</feature>
<accession>A0A8H7C2P3</accession>
<dbReference type="InterPro" id="IPR026030">
    <property type="entry name" value="Pur-cyt_permease_Fcy2/21/22"/>
</dbReference>
<evidence type="ECO:0000256" key="3">
    <source>
        <dbReference type="ARBA" id="ARBA00022448"/>
    </source>
</evidence>
<sequence>MEDGSDHKIKDEELDVKRSDEQRLKKTFLWHSVKETLLKWGVETHGISPTDPSERTDLRLYQMFFVWFTSNFNILAFSTGSAAPAFFGMDIKHCVAIFIVVDTICCAIPAYFAVFGPKLGTRGMVQCRYSWGYPAAIIPSLLNVFSMQGFLILNCIVGRQTLAAVSPDKLNATLGIVIIGVISMLVTFCGYKVVHLYEMVTWVPNCIIFFVMLGVGGKHLNPSTFSKIPTPSPSSVISCATFIASSVISWCTMTPDYGVYHNRKASTFRIFIYTYLGFFCASISMHMLGAAFGIAAIGVPSYTQGFDNGNDIGGLVAAILEPTGGFGKLCLVLMALSVPAACAPTMYTFGMSFMAVAPFFAKIPRYVYVIISEAILIPIAIIGQTRFYTTLVNILSVIGYWSSAFAAIILTEHFIFRQTKFSNYLTEFWDIPSRLPLGLAALFAFLGAFGIIVPSMSQAFYEGPIAKAGSGDIGVIVGFLTAGLMFLGFRFVERKLTPYRDA</sequence>
<feature type="transmembrane region" description="Helical" evidence="8">
    <location>
        <begin position="270"/>
        <end position="297"/>
    </location>
</feature>
<comment type="subcellular location">
    <subcellularLocation>
        <location evidence="1">Membrane</location>
        <topology evidence="1">Multi-pass membrane protein</topology>
    </subcellularLocation>
</comment>
<dbReference type="GO" id="GO:0022857">
    <property type="term" value="F:transmembrane transporter activity"/>
    <property type="evidence" value="ECO:0007669"/>
    <property type="project" value="InterPro"/>
</dbReference>
<evidence type="ECO:0000256" key="4">
    <source>
        <dbReference type="ARBA" id="ARBA00022692"/>
    </source>
</evidence>
<feature type="transmembrane region" description="Helical" evidence="8">
    <location>
        <begin position="135"/>
        <end position="158"/>
    </location>
</feature>
<dbReference type="AlphaFoldDB" id="A0A8H7C2P3"/>
<evidence type="ECO:0000256" key="6">
    <source>
        <dbReference type="ARBA" id="ARBA00023136"/>
    </source>
</evidence>
<evidence type="ECO:0008006" key="11">
    <source>
        <dbReference type="Google" id="ProtNLM"/>
    </source>
</evidence>
<reference evidence="9 10" key="1">
    <citation type="journal article" name="Sci. Rep.">
        <title>Telomere-to-telomere assembled and centromere annotated genomes of the two main subspecies of the button mushroom Agaricus bisporus reveal especially polymorphic chromosome ends.</title>
        <authorList>
            <person name="Sonnenberg A.S.M."/>
            <person name="Sedaghat-Telgerd N."/>
            <person name="Lavrijssen B."/>
            <person name="Ohm R.A."/>
            <person name="Hendrickx P.M."/>
            <person name="Scholtmeijer K."/>
            <person name="Baars J.J.P."/>
            <person name="van Peer A."/>
        </authorList>
    </citation>
    <scope>NUCLEOTIDE SEQUENCE [LARGE SCALE GENOMIC DNA]</scope>
    <source>
        <strain evidence="9 10">H119_p4</strain>
    </source>
</reference>
<evidence type="ECO:0000256" key="2">
    <source>
        <dbReference type="ARBA" id="ARBA00008974"/>
    </source>
</evidence>
<gene>
    <name evidence="9" type="ORF">Agabi119p4_9379</name>
</gene>
<dbReference type="EMBL" id="JABXXO010000013">
    <property type="protein sequence ID" value="KAF7761387.1"/>
    <property type="molecule type" value="Genomic_DNA"/>
</dbReference>
<evidence type="ECO:0000313" key="9">
    <source>
        <dbReference type="EMBL" id="KAF7761387.1"/>
    </source>
</evidence>
<dbReference type="PANTHER" id="PTHR31806">
    <property type="entry name" value="PURINE-CYTOSINE PERMEASE FCY2-RELATED"/>
    <property type="match status" value="1"/>
</dbReference>
<feature type="transmembrane region" description="Helical" evidence="8">
    <location>
        <begin position="394"/>
        <end position="416"/>
    </location>
</feature>
<dbReference type="Proteomes" id="UP000629468">
    <property type="component" value="Unassembled WGS sequence"/>
</dbReference>
<name>A0A8H7C2P3_AGABI</name>
<dbReference type="GO" id="GO:0005886">
    <property type="term" value="C:plasma membrane"/>
    <property type="evidence" value="ECO:0007669"/>
    <property type="project" value="TreeGrafter"/>
</dbReference>
<evidence type="ECO:0000256" key="7">
    <source>
        <dbReference type="PIRNR" id="PIRNR002744"/>
    </source>
</evidence>
<keyword evidence="3 7" id="KW-0813">Transport</keyword>
<feature type="transmembrane region" description="Helical" evidence="8">
    <location>
        <begin position="331"/>
        <end position="354"/>
    </location>
</feature>
<evidence type="ECO:0000256" key="1">
    <source>
        <dbReference type="ARBA" id="ARBA00004141"/>
    </source>
</evidence>
<dbReference type="PIRSF" id="PIRSF002744">
    <property type="entry name" value="Pur-cyt_permease"/>
    <property type="match status" value="1"/>
</dbReference>
<comment type="caution">
    <text evidence="9">The sequence shown here is derived from an EMBL/GenBank/DDBJ whole genome shotgun (WGS) entry which is preliminary data.</text>
</comment>
<dbReference type="PANTHER" id="PTHR31806:SF5">
    <property type="entry name" value="PURINE-CYTOSINE PERMEASE FCY21"/>
    <property type="match status" value="1"/>
</dbReference>
<feature type="transmembrane region" description="Helical" evidence="8">
    <location>
        <begin position="170"/>
        <end position="193"/>
    </location>
</feature>
<keyword evidence="4 8" id="KW-0812">Transmembrane</keyword>
<organism evidence="9 10">
    <name type="scientific">Agaricus bisporus var. burnettii</name>
    <dbReference type="NCBI Taxonomy" id="192524"/>
    <lineage>
        <taxon>Eukaryota</taxon>
        <taxon>Fungi</taxon>
        <taxon>Dikarya</taxon>
        <taxon>Basidiomycota</taxon>
        <taxon>Agaricomycotina</taxon>
        <taxon>Agaricomycetes</taxon>
        <taxon>Agaricomycetidae</taxon>
        <taxon>Agaricales</taxon>
        <taxon>Agaricineae</taxon>
        <taxon>Agaricaceae</taxon>
        <taxon>Agaricus</taxon>
    </lineage>
</organism>
<dbReference type="Gene3D" id="1.10.4160.10">
    <property type="entry name" value="Hydantoin permease"/>
    <property type="match status" value="1"/>
</dbReference>
<feature type="transmembrane region" description="Helical" evidence="8">
    <location>
        <begin position="437"/>
        <end position="461"/>
    </location>
</feature>
<evidence type="ECO:0000256" key="5">
    <source>
        <dbReference type="ARBA" id="ARBA00022989"/>
    </source>
</evidence>
<keyword evidence="5 8" id="KW-1133">Transmembrane helix</keyword>
<dbReference type="InterPro" id="IPR001248">
    <property type="entry name" value="Pur-cyt_permease"/>
</dbReference>
<protein>
    <recommendedName>
        <fullName evidence="11">Purine-cytosine permease</fullName>
    </recommendedName>
</protein>